<gene>
    <name evidence="9" type="ORF">PHPALM_14101</name>
</gene>
<feature type="signal peptide" evidence="7">
    <location>
        <begin position="1"/>
        <end position="23"/>
    </location>
</feature>
<dbReference type="InterPro" id="IPR054463">
    <property type="entry name" value="PexRD54_WY"/>
</dbReference>
<evidence type="ECO:0000256" key="5">
    <source>
        <dbReference type="ARBA" id="ARBA00022729"/>
    </source>
</evidence>
<reference evidence="9 10" key="1">
    <citation type="journal article" date="2017" name="Genome Biol. Evol.">
        <title>Phytophthora megakarya and P. palmivora, closely related causal agents of cacao black pod rot, underwent increases in genome sizes and gene numbers by different mechanisms.</title>
        <authorList>
            <person name="Ali S.S."/>
            <person name="Shao J."/>
            <person name="Lary D.J."/>
            <person name="Kronmiller B."/>
            <person name="Shen D."/>
            <person name="Strem M.D."/>
            <person name="Amoako-Attah I."/>
            <person name="Akrofi A.Y."/>
            <person name="Begoude B.A."/>
            <person name="Ten Hoopen G.M."/>
            <person name="Coulibaly K."/>
            <person name="Kebe B.I."/>
            <person name="Melnick R.L."/>
            <person name="Guiltinan M.J."/>
            <person name="Tyler B.M."/>
            <person name="Meinhardt L.W."/>
            <person name="Bailey B.A."/>
        </authorList>
    </citation>
    <scope>NUCLEOTIDE SEQUENCE [LARGE SCALE GENOMIC DNA]</scope>
    <source>
        <strain evidence="10">sbr112.9</strain>
    </source>
</reference>
<evidence type="ECO:0000313" key="10">
    <source>
        <dbReference type="Proteomes" id="UP000237271"/>
    </source>
</evidence>
<dbReference type="Pfam" id="PF22748">
    <property type="entry name" value="PexRD54_WY"/>
    <property type="match status" value="1"/>
</dbReference>
<evidence type="ECO:0000259" key="8">
    <source>
        <dbReference type="Pfam" id="PF22748"/>
    </source>
</evidence>
<organism evidence="9 10">
    <name type="scientific">Phytophthora palmivora</name>
    <dbReference type="NCBI Taxonomy" id="4796"/>
    <lineage>
        <taxon>Eukaryota</taxon>
        <taxon>Sar</taxon>
        <taxon>Stramenopiles</taxon>
        <taxon>Oomycota</taxon>
        <taxon>Peronosporomycetes</taxon>
        <taxon>Peronosporales</taxon>
        <taxon>Peronosporaceae</taxon>
        <taxon>Phytophthora</taxon>
    </lineage>
</organism>
<evidence type="ECO:0000256" key="3">
    <source>
        <dbReference type="ARBA" id="ARBA00010400"/>
    </source>
</evidence>
<dbReference type="AlphaFoldDB" id="A0A2P4XVM1"/>
<evidence type="ECO:0000256" key="6">
    <source>
        <dbReference type="ARBA" id="ARBA00023026"/>
    </source>
</evidence>
<comment type="caution">
    <text evidence="9">The sequence shown here is derived from an EMBL/GenBank/DDBJ whole genome shotgun (WGS) entry which is preliminary data.</text>
</comment>
<dbReference type="OrthoDB" id="122386at2759"/>
<evidence type="ECO:0000256" key="4">
    <source>
        <dbReference type="ARBA" id="ARBA00022525"/>
    </source>
</evidence>
<dbReference type="Proteomes" id="UP000237271">
    <property type="component" value="Unassembled WGS sequence"/>
</dbReference>
<evidence type="ECO:0000256" key="2">
    <source>
        <dbReference type="ARBA" id="ARBA00004613"/>
    </source>
</evidence>
<keyword evidence="10" id="KW-1185">Reference proteome</keyword>
<keyword evidence="4" id="KW-0964">Secreted</keyword>
<evidence type="ECO:0000256" key="7">
    <source>
        <dbReference type="SAM" id="SignalP"/>
    </source>
</evidence>
<proteinExistence type="inferred from homology"/>
<comment type="subcellular location">
    <subcellularLocation>
        <location evidence="1">Host cell</location>
    </subcellularLocation>
    <subcellularLocation>
        <location evidence="2">Secreted</location>
    </subcellularLocation>
</comment>
<feature type="domain" description="RxLR effector PexRD54 WY" evidence="8">
    <location>
        <begin position="84"/>
        <end position="122"/>
    </location>
</feature>
<name>A0A2P4XVM1_9STRA</name>
<dbReference type="EMBL" id="NCKW01007841">
    <property type="protein sequence ID" value="POM69603.1"/>
    <property type="molecule type" value="Genomic_DNA"/>
</dbReference>
<protein>
    <submittedName>
        <fullName evidence="9">Avirulence protein (Avh)</fullName>
    </submittedName>
</protein>
<evidence type="ECO:0000256" key="1">
    <source>
        <dbReference type="ARBA" id="ARBA00004340"/>
    </source>
</evidence>
<evidence type="ECO:0000313" key="9">
    <source>
        <dbReference type="EMBL" id="POM69603.1"/>
    </source>
</evidence>
<dbReference type="GO" id="GO:0005576">
    <property type="term" value="C:extracellular region"/>
    <property type="evidence" value="ECO:0007669"/>
    <property type="project" value="UniProtKB-SubCell"/>
</dbReference>
<dbReference type="GO" id="GO:0043657">
    <property type="term" value="C:host cell"/>
    <property type="evidence" value="ECO:0007669"/>
    <property type="project" value="UniProtKB-SubCell"/>
</dbReference>
<keyword evidence="6" id="KW-0843">Virulence</keyword>
<feature type="chain" id="PRO_5015158878" evidence="7">
    <location>
        <begin position="24"/>
        <end position="485"/>
    </location>
</feature>
<sequence length="485" mass="55138">MGHHYVVFLSTFVILANVHVSCSSTVSSILPTSFADGQVNFTSSRFLRTDKSVSEESEERFPEIPTSIFEKTKGFLLPLSDISITRWLDNKKSIDKVFVRLHLDAAGKNLFEHPNFITWTKYANDLNAKTRESAYPVAEKLRQYYGSYDLAQMIKVGKMNPATASIANDIEIQQFKHWSMHGGPDHAFCALHLSFAREKFLEKPLASTWLNYMTFFNENTRRKKETFLQTLARYNDDAGISAIVAAAKKTPSTVDFGRKLRIEQAERWFTEGETPFYIFHRLSSDIIGDNVLASPEFKAFAKLLDRYNMENPDKKTTLVSVLKYVYGREGPSKLILKALLSKNPSTENIAKQVEMELFKIWLTKYNPDQAFRLLKLHRSPDKVLDNPLLSTWVRYMNMYNTNNPSKKTAVIDTFRTQFGDETLSKLLVEAKTVPSSKTMATHLQTSLLTKWATEKKTTASVAKLLGNSEDGQLLLKAYAGKLADV</sequence>
<accession>A0A2P4XVM1</accession>
<comment type="similarity">
    <text evidence="3">Belongs to the RxLR effector family.</text>
</comment>
<keyword evidence="5 7" id="KW-0732">Signal</keyword>